<dbReference type="NCBIfam" id="NF008629">
    <property type="entry name" value="PRK11617.1"/>
    <property type="match status" value="1"/>
</dbReference>
<dbReference type="GO" id="GO:0006281">
    <property type="term" value="P:DNA repair"/>
    <property type="evidence" value="ECO:0007669"/>
    <property type="project" value="UniProtKB-UniRule"/>
</dbReference>
<dbReference type="GO" id="GO:0003727">
    <property type="term" value="F:single-stranded RNA binding"/>
    <property type="evidence" value="ECO:0007669"/>
    <property type="project" value="TreeGrafter"/>
</dbReference>
<evidence type="ECO:0000256" key="5">
    <source>
        <dbReference type="ARBA" id="ARBA00022801"/>
    </source>
</evidence>
<accession>A0A378J9E6</accession>
<dbReference type="Gene3D" id="3.30.2170.10">
    <property type="entry name" value="archaeoglobus fulgidus dsm 4304 superfamily"/>
    <property type="match status" value="1"/>
</dbReference>
<dbReference type="PANTHER" id="PTHR28511">
    <property type="entry name" value="ENDONUCLEASE V"/>
    <property type="match status" value="1"/>
</dbReference>
<evidence type="ECO:0000313" key="8">
    <source>
        <dbReference type="Proteomes" id="UP000254677"/>
    </source>
</evidence>
<comment type="catalytic activity">
    <reaction evidence="6">
        <text>Endonucleolytic cleavage at apurinic or apyrimidinic sites to products with a 5'-phosphate.</text>
        <dbReference type="EC" id="3.1.21.7"/>
    </reaction>
</comment>
<dbReference type="OrthoDB" id="9790916at2"/>
<feature type="site" description="Interaction with target DNA" evidence="6">
    <location>
        <position position="86"/>
    </location>
</feature>
<keyword evidence="3 6" id="KW-0540">Nuclease</keyword>
<keyword evidence="5 6" id="KW-0378">Hydrolase</keyword>
<dbReference type="Pfam" id="PF04493">
    <property type="entry name" value="Endonuclease_5"/>
    <property type="match status" value="1"/>
</dbReference>
<dbReference type="GO" id="GO:0000287">
    <property type="term" value="F:magnesium ion binding"/>
    <property type="evidence" value="ECO:0007669"/>
    <property type="project" value="UniProtKB-UniRule"/>
</dbReference>
<dbReference type="GO" id="GO:0016891">
    <property type="term" value="F:RNA endonuclease activity producing 5'-phosphomonoesters, hydrolytic mechanism"/>
    <property type="evidence" value="ECO:0007669"/>
    <property type="project" value="TreeGrafter"/>
</dbReference>
<evidence type="ECO:0000256" key="2">
    <source>
        <dbReference type="ARBA" id="ARBA00022490"/>
    </source>
</evidence>
<gene>
    <name evidence="6 7" type="primary">nfi</name>
    <name evidence="7" type="ORF">NCTC13292_02768</name>
</gene>
<dbReference type="Proteomes" id="UP000254677">
    <property type="component" value="Unassembled WGS sequence"/>
</dbReference>
<proteinExistence type="inferred from homology"/>
<dbReference type="GO" id="GO:0005737">
    <property type="term" value="C:cytoplasm"/>
    <property type="evidence" value="ECO:0007669"/>
    <property type="project" value="UniProtKB-SubCell"/>
</dbReference>
<dbReference type="EC" id="3.1.21.7" evidence="6"/>
<keyword evidence="6" id="KW-0479">Metal-binding</keyword>
<keyword evidence="6" id="KW-0227">DNA damage</keyword>
<dbReference type="CDD" id="cd06559">
    <property type="entry name" value="Endonuclease_V"/>
    <property type="match status" value="1"/>
</dbReference>
<evidence type="ECO:0000256" key="1">
    <source>
        <dbReference type="ARBA" id="ARBA00004496"/>
    </source>
</evidence>
<reference evidence="7 8" key="1">
    <citation type="submission" date="2018-06" db="EMBL/GenBank/DDBJ databases">
        <authorList>
            <consortium name="Pathogen Informatics"/>
            <person name="Doyle S."/>
        </authorList>
    </citation>
    <scope>NUCLEOTIDE SEQUENCE [LARGE SCALE GENOMIC DNA]</scope>
    <source>
        <strain evidence="7 8">NCTC13292</strain>
    </source>
</reference>
<dbReference type="InterPro" id="IPR007581">
    <property type="entry name" value="Endonuclease-V"/>
</dbReference>
<evidence type="ECO:0000256" key="6">
    <source>
        <dbReference type="HAMAP-Rule" id="MF_00801"/>
    </source>
</evidence>
<dbReference type="RefSeq" id="WP_115222305.1">
    <property type="nucleotide sequence ID" value="NZ_CAXYJE010000001.1"/>
</dbReference>
<keyword evidence="6" id="KW-0460">Magnesium</keyword>
<comment type="subcellular location">
    <subcellularLocation>
        <location evidence="1 6">Cytoplasm</location>
    </subcellularLocation>
</comment>
<name>A0A378J9E6_9GAMM</name>
<feature type="binding site" evidence="6">
    <location>
        <position position="116"/>
    </location>
    <ligand>
        <name>Mg(2+)</name>
        <dbReference type="ChEBI" id="CHEBI:18420"/>
    </ligand>
</feature>
<evidence type="ECO:0000313" key="7">
    <source>
        <dbReference type="EMBL" id="STX44464.1"/>
    </source>
</evidence>
<dbReference type="GO" id="GO:0043737">
    <property type="term" value="F:deoxyribonuclease V activity"/>
    <property type="evidence" value="ECO:0007669"/>
    <property type="project" value="UniProtKB-UniRule"/>
</dbReference>
<comment type="similarity">
    <text evidence="6">Belongs to the endonuclease V family.</text>
</comment>
<keyword evidence="2 6" id="KW-0963">Cytoplasm</keyword>
<keyword evidence="6" id="KW-0234">DNA repair</keyword>
<dbReference type="HAMAP" id="MF_00801">
    <property type="entry name" value="Endonuclease_5"/>
    <property type="match status" value="1"/>
</dbReference>
<organism evidence="7 8">
    <name type="scientific">Legionella donaldsonii</name>
    <dbReference type="NCBI Taxonomy" id="45060"/>
    <lineage>
        <taxon>Bacteria</taxon>
        <taxon>Pseudomonadati</taxon>
        <taxon>Pseudomonadota</taxon>
        <taxon>Gammaproteobacteria</taxon>
        <taxon>Legionellales</taxon>
        <taxon>Legionellaceae</taxon>
        <taxon>Legionella</taxon>
    </lineage>
</organism>
<keyword evidence="4 6" id="KW-0255">Endonuclease</keyword>
<evidence type="ECO:0000256" key="4">
    <source>
        <dbReference type="ARBA" id="ARBA00022759"/>
    </source>
</evidence>
<comment type="cofactor">
    <cofactor evidence="6">
        <name>Mg(2+)</name>
        <dbReference type="ChEBI" id="CHEBI:18420"/>
    </cofactor>
</comment>
<feature type="binding site" evidence="6">
    <location>
        <position position="48"/>
    </location>
    <ligand>
        <name>Mg(2+)</name>
        <dbReference type="ChEBI" id="CHEBI:18420"/>
    </ligand>
</feature>
<dbReference type="EMBL" id="UGOA01000001">
    <property type="protein sequence ID" value="STX44464.1"/>
    <property type="molecule type" value="Genomic_DNA"/>
</dbReference>
<protein>
    <recommendedName>
        <fullName evidence="6">Endonuclease V</fullName>
        <ecNumber evidence="6">3.1.21.7</ecNumber>
    </recommendedName>
    <alternativeName>
        <fullName evidence="6">Deoxyinosine 3'endonuclease</fullName>
    </alternativeName>
    <alternativeName>
        <fullName evidence="6">Deoxyribonuclease V</fullName>
        <shortName evidence="6">DNase V</shortName>
    </alternativeName>
</protein>
<dbReference type="PANTHER" id="PTHR28511:SF1">
    <property type="entry name" value="ENDONUCLEASE V"/>
    <property type="match status" value="1"/>
</dbReference>
<sequence length="239" mass="26229">MMNFINPVDITLAGQFNTQQAMLYQRQWSALLSMDDQNKPIETVAGVDVAYDKATNQAFAVAIVIDADSLAIREVQEATSTITIPYCSGFLSFREVPAISKALDKLNQLPDLIVCDGQGVAHPRGFGLACHLGLAYNIPTIGCGKSRLCGVAEEPGPSRGSFSYLYDKHKTIIGCVLRTRNGVKPVYVSSGHKISLSTAREWILKLSPKYRLPETTRLADGYADEYKKSWLAQQPNCPL</sequence>
<dbReference type="AlphaFoldDB" id="A0A378J9E6"/>
<comment type="function">
    <text evidence="6">DNA repair enzyme involved in the repair of deaminated bases. Selectively cleaves double-stranded DNA at the second phosphodiester bond 3' to a deoxyinosine leaving behind the intact lesion on the nicked DNA.</text>
</comment>
<keyword evidence="8" id="KW-1185">Reference proteome</keyword>
<evidence type="ECO:0000256" key="3">
    <source>
        <dbReference type="ARBA" id="ARBA00022722"/>
    </source>
</evidence>